<gene>
    <name evidence="3" type="ORF">MM415A00925_0011</name>
    <name evidence="2" type="ORF">MM415B01491_0019</name>
</gene>
<organism evidence="3">
    <name type="scientific">viral metagenome</name>
    <dbReference type="NCBI Taxonomy" id="1070528"/>
    <lineage>
        <taxon>unclassified sequences</taxon>
        <taxon>metagenomes</taxon>
        <taxon>organismal metagenomes</taxon>
    </lineage>
</organism>
<feature type="compositionally biased region" description="Basic and acidic residues" evidence="1">
    <location>
        <begin position="305"/>
        <end position="316"/>
    </location>
</feature>
<dbReference type="AlphaFoldDB" id="A0A6M3KC84"/>
<name>A0A6M3KC84_9ZZZZ</name>
<dbReference type="EMBL" id="MT142373">
    <property type="protein sequence ID" value="QJA79235.1"/>
    <property type="molecule type" value="Genomic_DNA"/>
</dbReference>
<evidence type="ECO:0000313" key="3">
    <source>
        <dbReference type="EMBL" id="QJA79235.1"/>
    </source>
</evidence>
<proteinExistence type="predicted"/>
<evidence type="ECO:0000256" key="1">
    <source>
        <dbReference type="SAM" id="MobiDB-lite"/>
    </source>
</evidence>
<dbReference type="EMBL" id="MT141311">
    <property type="protein sequence ID" value="QJA58172.1"/>
    <property type="molecule type" value="Genomic_DNA"/>
</dbReference>
<evidence type="ECO:0000313" key="2">
    <source>
        <dbReference type="EMBL" id="QJA58172.1"/>
    </source>
</evidence>
<accession>A0A6M3KC84</accession>
<sequence>MDRRKKHLKTLFGRAKLRQAPMITLNPEMIEMIGEGIEGAWLLTIMCQKARGIPKDGWEWFLYTAEEITEDTHLGRRVQERIIKRLVDMKLIYKVLMDQPAKLYYRVDHKHLSELLTAFRLHKKRRKIGMLLDDIPTCTFVQSYINTYTKYYHLYKKHILRSNPIDCTNVQVKNVKQEFYIQYWNKLKACPRKHLKPETGVYQKALQYFIQLEGGTFWEGKKCDERWAELLKISPKKRWQQYEIVKVLDYMSKFFIEGYWPPKKGSLSKNLPDLMYNPRTSRSMFFTALKMKGKTMEQFAEEKQENFRRKYKDDPRLNPPEFEI</sequence>
<reference evidence="3" key="1">
    <citation type="submission" date="2020-03" db="EMBL/GenBank/DDBJ databases">
        <title>The deep terrestrial virosphere.</title>
        <authorList>
            <person name="Holmfeldt K."/>
            <person name="Nilsson E."/>
            <person name="Simone D."/>
            <person name="Lopez-Fernandez M."/>
            <person name="Wu X."/>
            <person name="de Brujin I."/>
            <person name="Lundin D."/>
            <person name="Andersson A."/>
            <person name="Bertilsson S."/>
            <person name="Dopson M."/>
        </authorList>
    </citation>
    <scope>NUCLEOTIDE SEQUENCE</scope>
    <source>
        <strain evidence="3">MM415A00925</strain>
        <strain evidence="2">MM415B01491</strain>
    </source>
</reference>
<feature type="region of interest" description="Disordered" evidence="1">
    <location>
        <begin position="305"/>
        <end position="324"/>
    </location>
</feature>
<protein>
    <submittedName>
        <fullName evidence="3">Uncharacterized protein</fullName>
    </submittedName>
</protein>